<protein>
    <submittedName>
        <fullName evidence="1">Uncharacterized protein</fullName>
    </submittedName>
</protein>
<evidence type="ECO:0000313" key="2">
    <source>
        <dbReference type="Proteomes" id="UP000308196"/>
    </source>
</evidence>
<sequence length="62" mass="7434">MIWFLSLLKVTLKNKAENRIYFFVKQNFHKEIGLCGPKIYFSAKTLITFFTLFNQFELIIIL</sequence>
<dbReference type="STRING" id="1123265.GCA_000686625_04622"/>
<proteinExistence type="predicted"/>
<dbReference type="Proteomes" id="UP000308196">
    <property type="component" value="Chromosome"/>
</dbReference>
<evidence type="ECO:0000313" key="1">
    <source>
        <dbReference type="EMBL" id="VTR48866.1"/>
    </source>
</evidence>
<dbReference type="EMBL" id="LR590484">
    <property type="protein sequence ID" value="VTR48866.1"/>
    <property type="molecule type" value="Genomic_DNA"/>
</dbReference>
<dbReference type="AlphaFoldDB" id="A0A4U9VNK7"/>
<accession>A0A4U9VNK7</accession>
<gene>
    <name evidence="1" type="ORF">NCTC11429_03773</name>
</gene>
<name>A0A4U9VNK7_9SPHI</name>
<dbReference type="KEGG" id="stha:NCTC11429_03773"/>
<organism evidence="1 2">
    <name type="scientific">Sphingobacterium thalpophilum</name>
    <dbReference type="NCBI Taxonomy" id="259"/>
    <lineage>
        <taxon>Bacteria</taxon>
        <taxon>Pseudomonadati</taxon>
        <taxon>Bacteroidota</taxon>
        <taxon>Sphingobacteriia</taxon>
        <taxon>Sphingobacteriales</taxon>
        <taxon>Sphingobacteriaceae</taxon>
        <taxon>Sphingobacterium</taxon>
    </lineage>
</organism>
<reference evidence="1 2" key="1">
    <citation type="submission" date="2019-05" db="EMBL/GenBank/DDBJ databases">
        <authorList>
            <consortium name="Pathogen Informatics"/>
        </authorList>
    </citation>
    <scope>NUCLEOTIDE SEQUENCE [LARGE SCALE GENOMIC DNA]</scope>
    <source>
        <strain evidence="1 2">NCTC11429</strain>
    </source>
</reference>